<keyword evidence="4" id="KW-0808">Transferase</keyword>
<keyword evidence="3" id="KW-0597">Phosphoprotein</keyword>
<dbReference type="InterPro" id="IPR011712">
    <property type="entry name" value="Sig_transdc_His_kin_sub3_dim/P"/>
</dbReference>
<evidence type="ECO:0000256" key="1">
    <source>
        <dbReference type="ARBA" id="ARBA00000085"/>
    </source>
</evidence>
<keyword evidence="9" id="KW-1133">Transmembrane helix</keyword>
<evidence type="ECO:0000256" key="3">
    <source>
        <dbReference type="ARBA" id="ARBA00022553"/>
    </source>
</evidence>
<dbReference type="InterPro" id="IPR036890">
    <property type="entry name" value="HATPase_C_sf"/>
</dbReference>
<keyword evidence="5" id="KW-0547">Nucleotide-binding</keyword>
<dbReference type="Gene3D" id="1.20.5.1930">
    <property type="match status" value="1"/>
</dbReference>
<evidence type="ECO:0000259" key="10">
    <source>
        <dbReference type="PROSITE" id="PS50109"/>
    </source>
</evidence>
<dbReference type="InterPro" id="IPR003594">
    <property type="entry name" value="HATPase_dom"/>
</dbReference>
<evidence type="ECO:0000313" key="11">
    <source>
        <dbReference type="EMBL" id="RYP85715.1"/>
    </source>
</evidence>
<dbReference type="Pfam" id="PF02518">
    <property type="entry name" value="HATPase_c"/>
    <property type="match status" value="1"/>
</dbReference>
<organism evidence="11 12">
    <name type="scientific">Nocardioides guangzhouensis</name>
    <dbReference type="NCBI Taxonomy" id="2497878"/>
    <lineage>
        <taxon>Bacteria</taxon>
        <taxon>Bacillati</taxon>
        <taxon>Actinomycetota</taxon>
        <taxon>Actinomycetes</taxon>
        <taxon>Propionibacteriales</taxon>
        <taxon>Nocardioidaceae</taxon>
        <taxon>Nocardioides</taxon>
    </lineage>
</organism>
<name>A0A4Q4ZDJ7_9ACTN</name>
<accession>A0A4Q4ZDJ7</accession>
<dbReference type="InterPro" id="IPR050482">
    <property type="entry name" value="Sensor_HK_TwoCompSys"/>
</dbReference>
<dbReference type="SUPFAM" id="SSF55874">
    <property type="entry name" value="ATPase domain of HSP90 chaperone/DNA topoisomerase II/histidine kinase"/>
    <property type="match status" value="1"/>
</dbReference>
<evidence type="ECO:0000256" key="6">
    <source>
        <dbReference type="ARBA" id="ARBA00022777"/>
    </source>
</evidence>
<dbReference type="Proteomes" id="UP000295198">
    <property type="component" value="Unassembled WGS sequence"/>
</dbReference>
<dbReference type="GO" id="GO:0016020">
    <property type="term" value="C:membrane"/>
    <property type="evidence" value="ECO:0007669"/>
    <property type="project" value="InterPro"/>
</dbReference>
<keyword evidence="12" id="KW-1185">Reference proteome</keyword>
<protein>
    <recommendedName>
        <fullName evidence="2">histidine kinase</fullName>
        <ecNumber evidence="2">2.7.13.3</ecNumber>
    </recommendedName>
</protein>
<reference evidence="11 12" key="1">
    <citation type="submission" date="2019-01" db="EMBL/GenBank/DDBJ databases">
        <title>Nocardioides guangzhouensis sp. nov., an actinobacterium isolated from soil.</title>
        <authorList>
            <person name="Fu Y."/>
            <person name="Cai Y."/>
            <person name="Lin Z."/>
            <person name="Chen P."/>
        </authorList>
    </citation>
    <scope>NUCLEOTIDE SEQUENCE [LARGE SCALE GENOMIC DNA]</scope>
    <source>
        <strain evidence="11 12">130</strain>
    </source>
</reference>
<evidence type="ECO:0000256" key="8">
    <source>
        <dbReference type="ARBA" id="ARBA00023012"/>
    </source>
</evidence>
<evidence type="ECO:0000313" key="12">
    <source>
        <dbReference type="Proteomes" id="UP000295198"/>
    </source>
</evidence>
<dbReference type="CDD" id="cd16917">
    <property type="entry name" value="HATPase_UhpB-NarQ-NarX-like"/>
    <property type="match status" value="1"/>
</dbReference>
<dbReference type="GO" id="GO:0046983">
    <property type="term" value="F:protein dimerization activity"/>
    <property type="evidence" value="ECO:0007669"/>
    <property type="project" value="InterPro"/>
</dbReference>
<dbReference type="SMART" id="SM00387">
    <property type="entry name" value="HATPase_c"/>
    <property type="match status" value="1"/>
</dbReference>
<feature type="transmembrane region" description="Helical" evidence="9">
    <location>
        <begin position="15"/>
        <end position="39"/>
    </location>
</feature>
<evidence type="ECO:0000256" key="2">
    <source>
        <dbReference type="ARBA" id="ARBA00012438"/>
    </source>
</evidence>
<dbReference type="Gene3D" id="3.30.565.10">
    <property type="entry name" value="Histidine kinase-like ATPase, C-terminal domain"/>
    <property type="match status" value="1"/>
</dbReference>
<dbReference type="PANTHER" id="PTHR24421">
    <property type="entry name" value="NITRATE/NITRITE SENSOR PROTEIN NARX-RELATED"/>
    <property type="match status" value="1"/>
</dbReference>
<dbReference type="PROSITE" id="PS50109">
    <property type="entry name" value="HIS_KIN"/>
    <property type="match status" value="1"/>
</dbReference>
<dbReference type="Pfam" id="PF07730">
    <property type="entry name" value="HisKA_3"/>
    <property type="match status" value="1"/>
</dbReference>
<keyword evidence="8" id="KW-0902">Two-component regulatory system</keyword>
<dbReference type="GO" id="GO:0000155">
    <property type="term" value="F:phosphorelay sensor kinase activity"/>
    <property type="evidence" value="ECO:0007669"/>
    <property type="project" value="InterPro"/>
</dbReference>
<dbReference type="InterPro" id="IPR005467">
    <property type="entry name" value="His_kinase_dom"/>
</dbReference>
<keyword evidence="6" id="KW-0418">Kinase</keyword>
<dbReference type="AlphaFoldDB" id="A0A4Q4ZDJ7"/>
<comment type="caution">
    <text evidence="11">The sequence shown here is derived from an EMBL/GenBank/DDBJ whole genome shotgun (WGS) entry which is preliminary data.</text>
</comment>
<gene>
    <name evidence="11" type="ORF">EKO23_11995</name>
</gene>
<keyword evidence="7" id="KW-0067">ATP-binding</keyword>
<dbReference type="OrthoDB" id="3217947at2"/>
<proteinExistence type="predicted"/>
<evidence type="ECO:0000256" key="4">
    <source>
        <dbReference type="ARBA" id="ARBA00022679"/>
    </source>
</evidence>
<keyword evidence="9" id="KW-0812">Transmembrane</keyword>
<feature type="domain" description="Histidine kinase" evidence="10">
    <location>
        <begin position="349"/>
        <end position="430"/>
    </location>
</feature>
<dbReference type="EC" id="2.7.13.3" evidence="2"/>
<comment type="catalytic activity">
    <reaction evidence="1">
        <text>ATP + protein L-histidine = ADP + protein N-phospho-L-histidine.</text>
        <dbReference type="EC" id="2.7.13.3"/>
    </reaction>
</comment>
<evidence type="ECO:0000256" key="7">
    <source>
        <dbReference type="ARBA" id="ARBA00022840"/>
    </source>
</evidence>
<evidence type="ECO:0000256" key="5">
    <source>
        <dbReference type="ARBA" id="ARBA00022741"/>
    </source>
</evidence>
<keyword evidence="9" id="KW-0472">Membrane</keyword>
<sequence length="438" mass="45781">MRLLPAVRRTRRERIWFALVCAGLVGFVVLAYVVVVVGGGLLLGDTQTPNVGLSVLATAVVALGFDPVLTRVQRFASWVVAGNRLQPYDALRRFAGVVADSRPAEDLTLRMARLLADGTGAAWAQVRVVVGDRSVPAATWPPDATDAAGQEGSDPTAPVRRLAVRHGDEQLGELVLRERPGIPLTPVEMRLFTGLASQAGLVLRGARLRAALEQRLADLSAREAELRVSRERLVDAQDAARRRLERDIHDGAQQHLVALAVNLRLSASLAATAPERAEPLLAAQEDAAADAVATLVQLSRGIYPPLLEERGVAAALRAVAGGGPVEVVERGAGRYPPGVEAAAYFCCLEAIQNAAKHAGPSLVRVEVDGGPESLVVTVEDDGSGFDPASVTAGSGLANMRDRVDSVGGSLAFEAVPGGGARVRAVIPARSLVAAEGGG</sequence>
<dbReference type="PANTHER" id="PTHR24421:SF10">
    <property type="entry name" value="NITRATE_NITRITE SENSOR PROTEIN NARQ"/>
    <property type="match status" value="1"/>
</dbReference>
<dbReference type="RefSeq" id="WP_134717534.1">
    <property type="nucleotide sequence ID" value="NZ_SDKM01000015.1"/>
</dbReference>
<evidence type="ECO:0000256" key="9">
    <source>
        <dbReference type="SAM" id="Phobius"/>
    </source>
</evidence>
<dbReference type="EMBL" id="SDKM01000015">
    <property type="protein sequence ID" value="RYP85715.1"/>
    <property type="molecule type" value="Genomic_DNA"/>
</dbReference>
<dbReference type="GO" id="GO:0005524">
    <property type="term" value="F:ATP binding"/>
    <property type="evidence" value="ECO:0007669"/>
    <property type="project" value="UniProtKB-KW"/>
</dbReference>